<dbReference type="AlphaFoldDB" id="A0AAQ3NT98"/>
<dbReference type="GO" id="GO:0006362">
    <property type="term" value="P:transcription elongation by RNA polymerase I"/>
    <property type="evidence" value="ECO:0007669"/>
    <property type="project" value="TreeGrafter"/>
</dbReference>
<dbReference type="SUPFAM" id="SSF55287">
    <property type="entry name" value="RPB5-like RNA polymerase subunit"/>
    <property type="match status" value="1"/>
</dbReference>
<dbReference type="PANTHER" id="PTHR10535">
    <property type="entry name" value="DNA-DIRECTED RNA POLYMERASES I, II, AND III SUBUNIT RPABC1"/>
    <property type="match status" value="1"/>
</dbReference>
<dbReference type="PIRSF" id="PIRSF000747">
    <property type="entry name" value="RPB5"/>
    <property type="match status" value="1"/>
</dbReference>
<accession>A0AAQ3NT98</accession>
<dbReference type="GO" id="GO:0005736">
    <property type="term" value="C:RNA polymerase I complex"/>
    <property type="evidence" value="ECO:0007669"/>
    <property type="project" value="TreeGrafter"/>
</dbReference>
<keyword evidence="8" id="KW-1185">Reference proteome</keyword>
<keyword evidence="3" id="KW-0539">Nucleus</keyword>
<feature type="domain" description="RNA polymerase Rpb5 N-terminal" evidence="6">
    <location>
        <begin position="6"/>
        <end position="88"/>
    </location>
</feature>
<dbReference type="InterPro" id="IPR035913">
    <property type="entry name" value="RPB5-like_sf"/>
</dbReference>
<protein>
    <recommendedName>
        <fullName evidence="9">DNA-directed RNA polymerases II and IV subunit 5A</fullName>
    </recommendedName>
</protein>
<evidence type="ECO:0000313" key="7">
    <source>
        <dbReference type="EMBL" id="WVZ15629.1"/>
    </source>
</evidence>
<dbReference type="GO" id="GO:0005665">
    <property type="term" value="C:RNA polymerase II, core complex"/>
    <property type="evidence" value="ECO:0007669"/>
    <property type="project" value="TreeGrafter"/>
</dbReference>
<dbReference type="GO" id="GO:0005666">
    <property type="term" value="C:RNA polymerase III complex"/>
    <property type="evidence" value="ECO:0007669"/>
    <property type="project" value="TreeGrafter"/>
</dbReference>
<evidence type="ECO:0000256" key="4">
    <source>
        <dbReference type="ARBA" id="ARBA00025765"/>
    </source>
</evidence>
<dbReference type="GO" id="GO:0003899">
    <property type="term" value="F:DNA-directed RNA polymerase activity"/>
    <property type="evidence" value="ECO:0007669"/>
    <property type="project" value="InterPro"/>
</dbReference>
<dbReference type="Proteomes" id="UP001374535">
    <property type="component" value="Chromosome 4"/>
</dbReference>
<evidence type="ECO:0000256" key="1">
    <source>
        <dbReference type="ARBA" id="ARBA00004123"/>
    </source>
</evidence>
<evidence type="ECO:0008006" key="9">
    <source>
        <dbReference type="Google" id="ProtNLM"/>
    </source>
</evidence>
<dbReference type="Pfam" id="PF03871">
    <property type="entry name" value="RNA_pol_Rpb5_N"/>
    <property type="match status" value="1"/>
</dbReference>
<sequence length="187" mass="22330">MVLPNKEISRLYRIRKTVMQMLRDRGYLVEDFEINMSKHEFKSKYGKHMKREDLVINKKDNSGDQIYVFFPEEAMVNIETMVTYIRRMMSEKVFRAILVIQTNLTSFARKSISEISYKIHFEVFQVAFPFTFSDSFSFNHPLFHLGREAELLVNIKEHELVPEHHVLTDTEKKTLTEKLRLVTDFAW</sequence>
<dbReference type="InterPro" id="IPR000783">
    <property type="entry name" value="RNA_pol_subH/Rpb5_C"/>
</dbReference>
<comment type="similarity">
    <text evidence="4">Belongs to the archaeal Rpo5/eukaryotic RPB5 RNA polymerase subunit family.</text>
</comment>
<evidence type="ECO:0000256" key="2">
    <source>
        <dbReference type="ARBA" id="ARBA00023163"/>
    </source>
</evidence>
<evidence type="ECO:0000259" key="5">
    <source>
        <dbReference type="Pfam" id="PF01191"/>
    </source>
</evidence>
<organism evidence="7 8">
    <name type="scientific">Vigna mungo</name>
    <name type="common">Black gram</name>
    <name type="synonym">Phaseolus mungo</name>
    <dbReference type="NCBI Taxonomy" id="3915"/>
    <lineage>
        <taxon>Eukaryota</taxon>
        <taxon>Viridiplantae</taxon>
        <taxon>Streptophyta</taxon>
        <taxon>Embryophyta</taxon>
        <taxon>Tracheophyta</taxon>
        <taxon>Spermatophyta</taxon>
        <taxon>Magnoliopsida</taxon>
        <taxon>eudicotyledons</taxon>
        <taxon>Gunneridae</taxon>
        <taxon>Pentapetalae</taxon>
        <taxon>rosids</taxon>
        <taxon>fabids</taxon>
        <taxon>Fabales</taxon>
        <taxon>Fabaceae</taxon>
        <taxon>Papilionoideae</taxon>
        <taxon>50 kb inversion clade</taxon>
        <taxon>NPAAA clade</taxon>
        <taxon>indigoferoid/millettioid clade</taxon>
        <taxon>Phaseoleae</taxon>
        <taxon>Vigna</taxon>
    </lineage>
</organism>
<keyword evidence="2" id="KW-0804">Transcription</keyword>
<reference evidence="7 8" key="1">
    <citation type="journal article" date="2023" name="Life. Sci Alliance">
        <title>Evolutionary insights into 3D genome organization and epigenetic landscape of Vigna mungo.</title>
        <authorList>
            <person name="Junaid A."/>
            <person name="Singh B."/>
            <person name="Bhatia S."/>
        </authorList>
    </citation>
    <scope>NUCLEOTIDE SEQUENCE [LARGE SCALE GENOMIC DNA]</scope>
    <source>
        <strain evidence="7">Urdbean</strain>
    </source>
</reference>
<dbReference type="EMBL" id="CP144697">
    <property type="protein sequence ID" value="WVZ15629.1"/>
    <property type="molecule type" value="Genomic_DNA"/>
</dbReference>
<evidence type="ECO:0000259" key="6">
    <source>
        <dbReference type="Pfam" id="PF03871"/>
    </source>
</evidence>
<dbReference type="InterPro" id="IPR036710">
    <property type="entry name" value="RNA_pol_Rpb5_N_sf"/>
</dbReference>
<evidence type="ECO:0000313" key="8">
    <source>
        <dbReference type="Proteomes" id="UP001374535"/>
    </source>
</evidence>
<dbReference type="InterPro" id="IPR014381">
    <property type="entry name" value="Arch_Rpo5/euc_Rpb5"/>
</dbReference>
<feature type="domain" description="RNA polymerase subunit H/Rpb5 C-terminal" evidence="5">
    <location>
        <begin position="153"/>
        <end position="181"/>
    </location>
</feature>
<dbReference type="FunFam" id="3.40.1340.10:FF:000001">
    <property type="entry name" value="DNA-directed RNA polymerases I, II, and III subunit RPABC1"/>
    <property type="match status" value="1"/>
</dbReference>
<evidence type="ECO:0000256" key="3">
    <source>
        <dbReference type="ARBA" id="ARBA00023242"/>
    </source>
</evidence>
<dbReference type="GO" id="GO:0042797">
    <property type="term" value="P:tRNA transcription by RNA polymerase III"/>
    <property type="evidence" value="ECO:0007669"/>
    <property type="project" value="TreeGrafter"/>
</dbReference>
<proteinExistence type="inferred from homology"/>
<gene>
    <name evidence="7" type="ORF">V8G54_013195</name>
</gene>
<name>A0AAQ3NT98_VIGMU</name>
<dbReference type="GO" id="GO:0003677">
    <property type="term" value="F:DNA binding"/>
    <property type="evidence" value="ECO:0007669"/>
    <property type="project" value="InterPro"/>
</dbReference>
<dbReference type="PANTHER" id="PTHR10535:SF0">
    <property type="entry name" value="DNA-DIRECTED RNA POLYMERASES I, II, AND III SUBUNIT RPABC1"/>
    <property type="match status" value="1"/>
</dbReference>
<dbReference type="Pfam" id="PF01191">
    <property type="entry name" value="RNA_pol_Rpb5_C"/>
    <property type="match status" value="1"/>
</dbReference>
<dbReference type="InterPro" id="IPR005571">
    <property type="entry name" value="RNA_pol_Rpb5_N"/>
</dbReference>
<dbReference type="GO" id="GO:0006366">
    <property type="term" value="P:transcription by RNA polymerase II"/>
    <property type="evidence" value="ECO:0007669"/>
    <property type="project" value="TreeGrafter"/>
</dbReference>
<comment type="subcellular location">
    <subcellularLocation>
        <location evidence="1">Nucleus</location>
    </subcellularLocation>
</comment>
<dbReference type="SUPFAM" id="SSF53036">
    <property type="entry name" value="Eukaryotic RPB5 N-terminal domain"/>
    <property type="match status" value="1"/>
</dbReference>
<dbReference type="Gene3D" id="3.40.1340.10">
    <property type="entry name" value="RNA polymerase, Rpb5, N-terminal domain"/>
    <property type="match status" value="1"/>
</dbReference>
<dbReference type="Gene3D" id="3.90.940.20">
    <property type="entry name" value="RPB5-like RNA polymerase subunit"/>
    <property type="match status" value="1"/>
</dbReference>